<dbReference type="STRING" id="3694.A0A2K1ZWB2"/>
<gene>
    <name evidence="1" type="ORF">POPTR_006G036900</name>
</gene>
<dbReference type="Gene3D" id="3.40.50.720">
    <property type="entry name" value="NAD(P)-binding Rossmann-like Domain"/>
    <property type="match status" value="1"/>
</dbReference>
<evidence type="ECO:0000313" key="2">
    <source>
        <dbReference type="Proteomes" id="UP000006729"/>
    </source>
</evidence>
<dbReference type="InParanoid" id="A0A2K1ZWB2"/>
<proteinExistence type="predicted"/>
<dbReference type="Pfam" id="PF13561">
    <property type="entry name" value="adh_short_C2"/>
    <property type="match status" value="1"/>
</dbReference>
<evidence type="ECO:0000313" key="1">
    <source>
        <dbReference type="EMBL" id="PNT29565.1"/>
    </source>
</evidence>
<sequence length="96" mass="10358">MAMEKGVYKIRVNSISSGLSKSEIMQGLVQKDWLSIVAQKTVPSRTFGTANPASTSLVRYLIHESLEYVTGNNFIVDAIKKDAGATLPGVPLFSSP</sequence>
<protein>
    <submittedName>
        <fullName evidence="1">Uncharacterized protein</fullName>
    </submittedName>
</protein>
<reference evidence="1 2" key="1">
    <citation type="journal article" date="2006" name="Science">
        <title>The genome of black cottonwood, Populus trichocarpa (Torr. &amp; Gray).</title>
        <authorList>
            <person name="Tuskan G.A."/>
            <person name="Difazio S."/>
            <person name="Jansson S."/>
            <person name="Bohlmann J."/>
            <person name="Grigoriev I."/>
            <person name="Hellsten U."/>
            <person name="Putnam N."/>
            <person name="Ralph S."/>
            <person name="Rombauts S."/>
            <person name="Salamov A."/>
            <person name="Schein J."/>
            <person name="Sterck L."/>
            <person name="Aerts A."/>
            <person name="Bhalerao R.R."/>
            <person name="Bhalerao R.P."/>
            <person name="Blaudez D."/>
            <person name="Boerjan W."/>
            <person name="Brun A."/>
            <person name="Brunner A."/>
            <person name="Busov V."/>
            <person name="Campbell M."/>
            <person name="Carlson J."/>
            <person name="Chalot M."/>
            <person name="Chapman J."/>
            <person name="Chen G.L."/>
            <person name="Cooper D."/>
            <person name="Coutinho P.M."/>
            <person name="Couturier J."/>
            <person name="Covert S."/>
            <person name="Cronk Q."/>
            <person name="Cunningham R."/>
            <person name="Davis J."/>
            <person name="Degroeve S."/>
            <person name="Dejardin A."/>
            <person name="Depamphilis C."/>
            <person name="Detter J."/>
            <person name="Dirks B."/>
            <person name="Dubchak I."/>
            <person name="Duplessis S."/>
            <person name="Ehlting J."/>
            <person name="Ellis B."/>
            <person name="Gendler K."/>
            <person name="Goodstein D."/>
            <person name="Gribskov M."/>
            <person name="Grimwood J."/>
            <person name="Groover A."/>
            <person name="Gunter L."/>
            <person name="Hamberger B."/>
            <person name="Heinze B."/>
            <person name="Helariutta Y."/>
            <person name="Henrissat B."/>
            <person name="Holligan D."/>
            <person name="Holt R."/>
            <person name="Huang W."/>
            <person name="Islam-Faridi N."/>
            <person name="Jones S."/>
            <person name="Jones-Rhoades M."/>
            <person name="Jorgensen R."/>
            <person name="Joshi C."/>
            <person name="Kangasjarvi J."/>
            <person name="Karlsson J."/>
            <person name="Kelleher C."/>
            <person name="Kirkpatrick R."/>
            <person name="Kirst M."/>
            <person name="Kohler A."/>
            <person name="Kalluri U."/>
            <person name="Larimer F."/>
            <person name="Leebens-Mack J."/>
            <person name="Leple J.C."/>
            <person name="Locascio P."/>
            <person name="Lou Y."/>
            <person name="Lucas S."/>
            <person name="Martin F."/>
            <person name="Montanini B."/>
            <person name="Napoli C."/>
            <person name="Nelson D.R."/>
            <person name="Nelson C."/>
            <person name="Nieminen K."/>
            <person name="Nilsson O."/>
            <person name="Pereda V."/>
            <person name="Peter G."/>
            <person name="Philippe R."/>
            <person name="Pilate G."/>
            <person name="Poliakov A."/>
            <person name="Razumovskaya J."/>
            <person name="Richardson P."/>
            <person name="Rinaldi C."/>
            <person name="Ritland K."/>
            <person name="Rouze P."/>
            <person name="Ryaboy D."/>
            <person name="Schmutz J."/>
            <person name="Schrader J."/>
            <person name="Segerman B."/>
            <person name="Shin H."/>
            <person name="Siddiqui A."/>
            <person name="Sterky F."/>
            <person name="Terry A."/>
            <person name="Tsai C.J."/>
            <person name="Uberbacher E."/>
            <person name="Unneberg P."/>
            <person name="Vahala J."/>
            <person name="Wall K."/>
            <person name="Wessler S."/>
            <person name="Yang G."/>
            <person name="Yin T."/>
            <person name="Douglas C."/>
            <person name="Marra M."/>
            <person name="Sandberg G."/>
            <person name="Van de Peer Y."/>
            <person name="Rokhsar D."/>
        </authorList>
    </citation>
    <scope>NUCLEOTIDE SEQUENCE [LARGE SCALE GENOMIC DNA]</scope>
    <source>
        <strain evidence="2">cv. Nisqually</strain>
    </source>
</reference>
<dbReference type="PANTHER" id="PTHR44375:SF2">
    <property type="entry name" value="BETA-KETOACYL-ACP REDUCTASE-LIKE PROTEIN-RELATED"/>
    <property type="match status" value="1"/>
</dbReference>
<dbReference type="InterPro" id="IPR036291">
    <property type="entry name" value="NAD(P)-bd_dom_sf"/>
</dbReference>
<dbReference type="PANTHER" id="PTHR44375">
    <property type="entry name" value="BETA-KETOACYL-ACP REDUCTASE-LIKE PROTEIN-RELATED"/>
    <property type="match status" value="1"/>
</dbReference>
<organism evidence="1 2">
    <name type="scientific">Populus trichocarpa</name>
    <name type="common">Western balsam poplar</name>
    <name type="synonym">Populus balsamifera subsp. trichocarpa</name>
    <dbReference type="NCBI Taxonomy" id="3694"/>
    <lineage>
        <taxon>Eukaryota</taxon>
        <taxon>Viridiplantae</taxon>
        <taxon>Streptophyta</taxon>
        <taxon>Embryophyta</taxon>
        <taxon>Tracheophyta</taxon>
        <taxon>Spermatophyta</taxon>
        <taxon>Magnoliopsida</taxon>
        <taxon>eudicotyledons</taxon>
        <taxon>Gunneridae</taxon>
        <taxon>Pentapetalae</taxon>
        <taxon>rosids</taxon>
        <taxon>fabids</taxon>
        <taxon>Malpighiales</taxon>
        <taxon>Salicaceae</taxon>
        <taxon>Saliceae</taxon>
        <taxon>Populus</taxon>
    </lineage>
</organism>
<accession>A0A2K1ZWB2</accession>
<dbReference type="AlphaFoldDB" id="A0A2K1ZWB2"/>
<keyword evidence="2" id="KW-1185">Reference proteome</keyword>
<dbReference type="Proteomes" id="UP000006729">
    <property type="component" value="Chromosome 6"/>
</dbReference>
<dbReference type="InterPro" id="IPR002347">
    <property type="entry name" value="SDR_fam"/>
</dbReference>
<dbReference type="SUPFAM" id="SSF51735">
    <property type="entry name" value="NAD(P)-binding Rossmann-fold domains"/>
    <property type="match status" value="1"/>
</dbReference>
<name>A0A2K1ZWB2_POPTR</name>
<dbReference type="EMBL" id="CM009295">
    <property type="protein sequence ID" value="PNT29565.1"/>
    <property type="molecule type" value="Genomic_DNA"/>
</dbReference>